<proteinExistence type="predicted"/>
<dbReference type="STRING" id="310781.SAMN05216259_10896"/>
<dbReference type="AlphaFoldDB" id="A0A1H0HLN5"/>
<evidence type="ECO:0000313" key="2">
    <source>
        <dbReference type="EMBL" id="SDO19741.1"/>
    </source>
</evidence>
<feature type="region of interest" description="Disordered" evidence="1">
    <location>
        <begin position="1"/>
        <end position="52"/>
    </location>
</feature>
<reference evidence="2 3" key="1">
    <citation type="submission" date="2016-10" db="EMBL/GenBank/DDBJ databases">
        <authorList>
            <person name="de Groot N.N."/>
        </authorList>
    </citation>
    <scope>NUCLEOTIDE SEQUENCE [LARGE SCALE GENOMIC DNA]</scope>
    <source>
        <strain evidence="2 3">CGMCC 4.2022</strain>
    </source>
</reference>
<name>A0A1H0HLN5_9ACTN</name>
<protein>
    <submittedName>
        <fullName evidence="2">Uncharacterized protein</fullName>
    </submittedName>
</protein>
<dbReference type="OrthoDB" id="3638127at2"/>
<evidence type="ECO:0000313" key="3">
    <source>
        <dbReference type="Proteomes" id="UP000199341"/>
    </source>
</evidence>
<evidence type="ECO:0000256" key="1">
    <source>
        <dbReference type="SAM" id="MobiDB-lite"/>
    </source>
</evidence>
<keyword evidence="3" id="KW-1185">Reference proteome</keyword>
<dbReference type="Proteomes" id="UP000199341">
    <property type="component" value="Unassembled WGS sequence"/>
</dbReference>
<dbReference type="EMBL" id="FNIE01000008">
    <property type="protein sequence ID" value="SDO19741.1"/>
    <property type="molecule type" value="Genomic_DNA"/>
</dbReference>
<sequence length="64" mass="7224">MPTDTSTAALRTEQDPDAAARRARFGHLPPPVRLQDTVEERPGTVPDPSRDTYNADEWLVRYCL</sequence>
<gene>
    <name evidence="2" type="ORF">SAMN05216259_10896</name>
</gene>
<organism evidence="2 3">
    <name type="scientific">Actinacidiphila guanduensis</name>
    <dbReference type="NCBI Taxonomy" id="310781"/>
    <lineage>
        <taxon>Bacteria</taxon>
        <taxon>Bacillati</taxon>
        <taxon>Actinomycetota</taxon>
        <taxon>Actinomycetes</taxon>
        <taxon>Kitasatosporales</taxon>
        <taxon>Streptomycetaceae</taxon>
        <taxon>Actinacidiphila</taxon>
    </lineage>
</organism>
<accession>A0A1H0HLN5</accession>
<dbReference type="RefSeq" id="WP_093785658.1">
    <property type="nucleotide sequence ID" value="NZ_FNIE01000008.1"/>
</dbReference>